<evidence type="ECO:0000313" key="2">
    <source>
        <dbReference type="Proteomes" id="UP000807025"/>
    </source>
</evidence>
<protein>
    <submittedName>
        <fullName evidence="1">Uncharacterized protein</fullName>
    </submittedName>
</protein>
<evidence type="ECO:0000313" key="1">
    <source>
        <dbReference type="EMBL" id="KAF9502222.1"/>
    </source>
</evidence>
<sequence>MNHQANPDDKLSTTQTNLALFDGVKGKTPQAWWGLLENYTFGLRFLAGVWEDSASVGLLWVAADREGLKPLSEIRVPLWSWASKKVLSHLRTLPDARLQKNPKPPNLSCSMRTFARSDRGCISDP</sequence>
<dbReference type="OrthoDB" id="5125733at2759"/>
<comment type="caution">
    <text evidence="1">The sequence shown here is derived from an EMBL/GenBank/DDBJ whole genome shotgun (WGS) entry which is preliminary data.</text>
</comment>
<organism evidence="1 2">
    <name type="scientific">Pleurotus eryngii</name>
    <name type="common">Boletus of the steppes</name>
    <dbReference type="NCBI Taxonomy" id="5323"/>
    <lineage>
        <taxon>Eukaryota</taxon>
        <taxon>Fungi</taxon>
        <taxon>Dikarya</taxon>
        <taxon>Basidiomycota</taxon>
        <taxon>Agaricomycotina</taxon>
        <taxon>Agaricomycetes</taxon>
        <taxon>Agaricomycetidae</taxon>
        <taxon>Agaricales</taxon>
        <taxon>Pleurotineae</taxon>
        <taxon>Pleurotaceae</taxon>
        <taxon>Pleurotus</taxon>
    </lineage>
</organism>
<reference evidence="1" key="1">
    <citation type="submission" date="2020-11" db="EMBL/GenBank/DDBJ databases">
        <authorList>
            <consortium name="DOE Joint Genome Institute"/>
            <person name="Ahrendt S."/>
            <person name="Riley R."/>
            <person name="Andreopoulos W."/>
            <person name="Labutti K."/>
            <person name="Pangilinan J."/>
            <person name="Ruiz-Duenas F.J."/>
            <person name="Barrasa J.M."/>
            <person name="Sanchez-Garcia M."/>
            <person name="Camarero S."/>
            <person name="Miyauchi S."/>
            <person name="Serrano A."/>
            <person name="Linde D."/>
            <person name="Babiker R."/>
            <person name="Drula E."/>
            <person name="Ayuso-Fernandez I."/>
            <person name="Pacheco R."/>
            <person name="Padilla G."/>
            <person name="Ferreira P."/>
            <person name="Barriuso J."/>
            <person name="Kellner H."/>
            <person name="Castanera R."/>
            <person name="Alfaro M."/>
            <person name="Ramirez L."/>
            <person name="Pisabarro A.G."/>
            <person name="Kuo A."/>
            <person name="Tritt A."/>
            <person name="Lipzen A."/>
            <person name="He G."/>
            <person name="Yan M."/>
            <person name="Ng V."/>
            <person name="Cullen D."/>
            <person name="Martin F."/>
            <person name="Rosso M.-N."/>
            <person name="Henrissat B."/>
            <person name="Hibbett D."/>
            <person name="Martinez A.T."/>
            <person name="Grigoriev I.V."/>
        </authorList>
    </citation>
    <scope>NUCLEOTIDE SEQUENCE</scope>
    <source>
        <strain evidence="1">ATCC 90797</strain>
    </source>
</reference>
<dbReference type="Proteomes" id="UP000807025">
    <property type="component" value="Unassembled WGS sequence"/>
</dbReference>
<name>A0A9P6DEQ5_PLEER</name>
<dbReference type="AlphaFoldDB" id="A0A9P6DEQ5"/>
<gene>
    <name evidence="1" type="ORF">BDN71DRAFT_1500366</name>
</gene>
<keyword evidence="2" id="KW-1185">Reference proteome</keyword>
<accession>A0A9P6DEQ5</accession>
<dbReference type="EMBL" id="MU154521">
    <property type="protein sequence ID" value="KAF9502222.1"/>
    <property type="molecule type" value="Genomic_DNA"/>
</dbReference>
<proteinExistence type="predicted"/>